<evidence type="ECO:0000313" key="7">
    <source>
        <dbReference type="Proteomes" id="UP000324767"/>
    </source>
</evidence>
<feature type="binding site" evidence="2">
    <location>
        <position position="120"/>
    </location>
    <ligand>
        <name>a divalent metal cation</name>
        <dbReference type="ChEBI" id="CHEBI:60240"/>
        <label>1</label>
    </ligand>
</feature>
<feature type="compositionally biased region" description="Polar residues" evidence="3">
    <location>
        <begin position="190"/>
        <end position="200"/>
    </location>
</feature>
<keyword evidence="5" id="KW-0378">Hydrolase</keyword>
<reference evidence="5" key="1">
    <citation type="submission" date="2017-03" db="EMBL/GenBank/DDBJ databases">
        <authorList>
            <person name="Afonso C.L."/>
            <person name="Miller P.J."/>
            <person name="Scott M.A."/>
            <person name="Spackman E."/>
            <person name="Goraichik I."/>
            <person name="Dimitrov K.M."/>
            <person name="Suarez D.L."/>
            <person name="Swayne D.E."/>
        </authorList>
    </citation>
    <scope>NUCLEOTIDE SEQUENCE [LARGE SCALE GENOMIC DNA]</scope>
</reference>
<dbReference type="GO" id="GO:0016787">
    <property type="term" value="F:hydrolase activity"/>
    <property type="evidence" value="ECO:0007669"/>
    <property type="project" value="UniProtKB-KW"/>
</dbReference>
<dbReference type="Gene3D" id="3.40.1390.30">
    <property type="entry name" value="NIF3 (NGG1p interacting factor 3)-like"/>
    <property type="match status" value="2"/>
</dbReference>
<evidence type="ECO:0000313" key="4">
    <source>
        <dbReference type="EMBL" id="KAA6411499.1"/>
    </source>
</evidence>
<feature type="compositionally biased region" description="Basic and acidic residues" evidence="3">
    <location>
        <begin position="148"/>
        <end position="168"/>
    </location>
</feature>
<dbReference type="GO" id="GO:0046872">
    <property type="term" value="F:metal ion binding"/>
    <property type="evidence" value="ECO:0007669"/>
    <property type="project" value="UniProtKB-KW"/>
</dbReference>
<organism evidence="5 6">
    <name type="scientific">Lasallia pustulata</name>
    <dbReference type="NCBI Taxonomy" id="136370"/>
    <lineage>
        <taxon>Eukaryota</taxon>
        <taxon>Fungi</taxon>
        <taxon>Dikarya</taxon>
        <taxon>Ascomycota</taxon>
        <taxon>Pezizomycotina</taxon>
        <taxon>Lecanoromycetes</taxon>
        <taxon>OSLEUM clade</taxon>
        <taxon>Umbilicariomycetidae</taxon>
        <taxon>Umbilicariales</taxon>
        <taxon>Umbilicariaceae</taxon>
        <taxon>Lasallia</taxon>
    </lineage>
</organism>
<reference evidence="6" key="2">
    <citation type="submission" date="2017-03" db="EMBL/GenBank/DDBJ databases">
        <authorList>
            <person name="Sharma R."/>
            <person name="Thines M."/>
        </authorList>
    </citation>
    <scope>NUCLEOTIDE SEQUENCE [LARGE SCALE GENOMIC DNA]</scope>
</reference>
<dbReference type="Pfam" id="PF01784">
    <property type="entry name" value="DUF34_NIF3"/>
    <property type="match status" value="1"/>
</dbReference>
<gene>
    <name evidence="4" type="ORF">FRX48_04779</name>
</gene>
<dbReference type="PANTHER" id="PTHR13799">
    <property type="entry name" value="NGG1 INTERACTING FACTOR 3"/>
    <property type="match status" value="1"/>
</dbReference>
<dbReference type="FunFam" id="3.40.1390.30:FF:000001">
    <property type="entry name" value="GTP cyclohydrolase 1 type 2"/>
    <property type="match status" value="1"/>
</dbReference>
<feature type="binding site" evidence="2">
    <location>
        <position position="331"/>
    </location>
    <ligand>
        <name>a divalent metal cation</name>
        <dbReference type="ChEBI" id="CHEBI:60240"/>
        <label>1</label>
    </ligand>
</feature>
<dbReference type="Proteomes" id="UP000324767">
    <property type="component" value="Unassembled WGS sequence"/>
</dbReference>
<protein>
    <submittedName>
        <fullName evidence="5">GTP cyclohydrolase 1 type 2/Nif3</fullName>
    </submittedName>
    <submittedName>
        <fullName evidence="4">Ngg1 interacting factor</fullName>
    </submittedName>
</protein>
<evidence type="ECO:0000313" key="6">
    <source>
        <dbReference type="Proteomes" id="UP000192927"/>
    </source>
</evidence>
<keyword evidence="2" id="KW-0479">Metal-binding</keyword>
<dbReference type="InterPro" id="IPR002678">
    <property type="entry name" value="DUF34/NIF3"/>
</dbReference>
<comment type="similarity">
    <text evidence="1">Belongs to the GTP cyclohydrolase I type 2/NIF3 family.</text>
</comment>
<reference evidence="4 7" key="3">
    <citation type="submission" date="2019-09" db="EMBL/GenBank/DDBJ databases">
        <title>The hologenome of the rock-dwelling lichen Lasallia pustulata.</title>
        <authorList>
            <person name="Greshake Tzovaras B."/>
            <person name="Segers F."/>
            <person name="Bicker A."/>
            <person name="Dal Grande F."/>
            <person name="Otte J."/>
            <person name="Hankeln T."/>
            <person name="Schmitt I."/>
            <person name="Ebersberger I."/>
        </authorList>
    </citation>
    <scope>NUCLEOTIDE SEQUENCE [LARGE SCALE GENOMIC DNA]</scope>
    <source>
        <strain evidence="4">A1-1</strain>
    </source>
</reference>
<keyword evidence="6" id="KW-1185">Reference proteome</keyword>
<dbReference type="Proteomes" id="UP000192927">
    <property type="component" value="Unassembled WGS sequence"/>
</dbReference>
<feature type="binding site" evidence="2">
    <location>
        <position position="82"/>
    </location>
    <ligand>
        <name>a divalent metal cation</name>
        <dbReference type="ChEBI" id="CHEBI:60240"/>
        <label>1</label>
    </ligand>
</feature>
<feature type="binding site" evidence="2">
    <location>
        <position position="335"/>
    </location>
    <ligand>
        <name>a divalent metal cation</name>
        <dbReference type="ChEBI" id="CHEBI:60240"/>
        <label>1</label>
    </ligand>
</feature>
<dbReference type="PANTHER" id="PTHR13799:SF13">
    <property type="entry name" value="NIF3-LIKE PROTEIN 1"/>
    <property type="match status" value="1"/>
</dbReference>
<accession>A0A1W5D2B0</accession>
<evidence type="ECO:0000313" key="5">
    <source>
        <dbReference type="EMBL" id="SLM37019.1"/>
    </source>
</evidence>
<dbReference type="AlphaFoldDB" id="A0A1W5D2B0"/>
<evidence type="ECO:0000256" key="2">
    <source>
        <dbReference type="PIRSR" id="PIRSR602678-1"/>
    </source>
</evidence>
<feature type="region of interest" description="Disordered" evidence="3">
    <location>
        <begin position="136"/>
        <end position="225"/>
    </location>
</feature>
<proteinExistence type="inferred from homology"/>
<name>A0A1W5D2B0_9LECA</name>
<dbReference type="NCBIfam" id="TIGR00486">
    <property type="entry name" value="YbgI_SA1388"/>
    <property type="match status" value="1"/>
</dbReference>
<dbReference type="EMBL" id="FWEW01001418">
    <property type="protein sequence ID" value="SLM37019.1"/>
    <property type="molecule type" value="Genomic_DNA"/>
</dbReference>
<dbReference type="SUPFAM" id="SSF102705">
    <property type="entry name" value="NIF3 (NGG1p interacting factor 3)-like"/>
    <property type="match status" value="1"/>
</dbReference>
<dbReference type="OrthoDB" id="3345469at2759"/>
<sequence>MSMSTYTTDKASPFTMAVISSMRKLYPEALADKSFDNTGLLLEAPFDPIRRQMNSVLLTVDLTKAVADEAIERKDCVVVAYHPIIFKGLKSLTLADTQQQSLLRLALEGISVYSPHTAVDAAPGGLGDWLADIVTGTLPEPEPATRTAHPEKSETNSIEGEKKGDRSGESGTPSSDEDPFVEKTPKQRPTRMSLQRTYSKPTYPKHTDRGEPELEPSSSSHHRRVIHPITNVPSFPSAGMGRLVTFSHPQPLTHLIERIARGVGNPKGFPVAIPQSRQVEDMDIRTVAICAGSGASVLKDVAADLLFTGELSHHEALAATERGSCVVTLFHSNTERGFLHSVLKEKLARTLREEWKRVREEGLREGAGLTPEWEDALGDGDVMVEVSEMDRDPYGICILQSSKQVGTPLS</sequence>
<evidence type="ECO:0000256" key="3">
    <source>
        <dbReference type="SAM" id="MobiDB-lite"/>
    </source>
</evidence>
<dbReference type="EMBL" id="VXIT01000007">
    <property type="protein sequence ID" value="KAA6411499.1"/>
    <property type="molecule type" value="Genomic_DNA"/>
</dbReference>
<dbReference type="InterPro" id="IPR036069">
    <property type="entry name" value="DUF34/NIF3_sf"/>
</dbReference>
<evidence type="ECO:0000256" key="1">
    <source>
        <dbReference type="ARBA" id="ARBA00006964"/>
    </source>
</evidence>
<dbReference type="GO" id="GO:0005739">
    <property type="term" value="C:mitochondrion"/>
    <property type="evidence" value="ECO:0007669"/>
    <property type="project" value="TreeGrafter"/>
</dbReference>